<sequence>MRNSPRVVGAIELPYCRGEDLVGQSQFSCKCFQLHQNIHFVILRPPHFMQTDIWGDQSRLVIFVHELVDGLSSQPKREEIMQDTFEARRSSIGLILWEGIYNVLLSCFQLSSSFRNPSLVTP</sequence>
<reference evidence="1 2" key="1">
    <citation type="submission" date="2024-09" db="EMBL/GenBank/DDBJ databases">
        <title>Rethinking Asexuality: The Enigmatic Case of Functional Sexual Genes in Lepraria (Stereocaulaceae).</title>
        <authorList>
            <person name="Doellman M."/>
            <person name="Sun Y."/>
            <person name="Barcenas-Pena A."/>
            <person name="Lumbsch H.T."/>
            <person name="Grewe F."/>
        </authorList>
    </citation>
    <scope>NUCLEOTIDE SEQUENCE [LARGE SCALE GENOMIC DNA]</scope>
    <source>
        <strain evidence="1 2">Grewe 0041</strain>
    </source>
</reference>
<organism evidence="1 2">
    <name type="scientific">Lepraria finkii</name>
    <dbReference type="NCBI Taxonomy" id="1340010"/>
    <lineage>
        <taxon>Eukaryota</taxon>
        <taxon>Fungi</taxon>
        <taxon>Dikarya</taxon>
        <taxon>Ascomycota</taxon>
        <taxon>Pezizomycotina</taxon>
        <taxon>Lecanoromycetes</taxon>
        <taxon>OSLEUM clade</taxon>
        <taxon>Lecanoromycetidae</taxon>
        <taxon>Lecanorales</taxon>
        <taxon>Lecanorineae</taxon>
        <taxon>Stereocaulaceae</taxon>
        <taxon>Lepraria</taxon>
    </lineage>
</organism>
<gene>
    <name evidence="1" type="ORF">ABVK25_002997</name>
</gene>
<accession>A0ABR4BKX2</accession>
<protein>
    <submittedName>
        <fullName evidence="1">Uncharacterized protein</fullName>
    </submittedName>
</protein>
<name>A0ABR4BKX2_9LECA</name>
<keyword evidence="2" id="KW-1185">Reference proteome</keyword>
<dbReference type="EMBL" id="JBHFEH010000007">
    <property type="protein sequence ID" value="KAL2056603.1"/>
    <property type="molecule type" value="Genomic_DNA"/>
</dbReference>
<evidence type="ECO:0000313" key="1">
    <source>
        <dbReference type="EMBL" id="KAL2056603.1"/>
    </source>
</evidence>
<evidence type="ECO:0000313" key="2">
    <source>
        <dbReference type="Proteomes" id="UP001590951"/>
    </source>
</evidence>
<proteinExistence type="predicted"/>
<comment type="caution">
    <text evidence="1">The sequence shown here is derived from an EMBL/GenBank/DDBJ whole genome shotgun (WGS) entry which is preliminary data.</text>
</comment>
<dbReference type="Proteomes" id="UP001590951">
    <property type="component" value="Unassembled WGS sequence"/>
</dbReference>